<proteinExistence type="predicted"/>
<comment type="caution">
    <text evidence="1">The sequence shown here is derived from an EMBL/GenBank/DDBJ whole genome shotgun (WGS) entry which is preliminary data.</text>
</comment>
<reference evidence="1 2" key="1">
    <citation type="journal article" date="2018" name="Front. Microbiol.">
        <title>Adaptation of the Freshwater Bloom-Forming Cyanobacterium Microcystis aeruginosa to Brackish Water Is Driven by Recent Horizontal Transfer of Sucrose Genes.</title>
        <authorList>
            <person name="Tanabe Y."/>
            <person name="Hodoki Y."/>
            <person name="Sano T."/>
            <person name="Tada K."/>
            <person name="Watanabe M.M."/>
        </authorList>
    </citation>
    <scope>NUCLEOTIDE SEQUENCE [LARGE SCALE GENOMIC DNA]</scope>
    <source>
        <strain evidence="1 2">Sj</strain>
    </source>
</reference>
<dbReference type="AlphaFoldDB" id="A0A2Z6UE65"/>
<organism evidence="1 2">
    <name type="scientific">Microcystis aeruginosa Sj</name>
    <dbReference type="NCBI Taxonomy" id="1979544"/>
    <lineage>
        <taxon>Bacteria</taxon>
        <taxon>Bacillati</taxon>
        <taxon>Cyanobacteriota</taxon>
        <taxon>Cyanophyceae</taxon>
        <taxon>Oscillatoriophycideae</taxon>
        <taxon>Chroococcales</taxon>
        <taxon>Microcystaceae</taxon>
        <taxon>Microcystis</taxon>
    </lineage>
</organism>
<evidence type="ECO:0000313" key="2">
    <source>
        <dbReference type="Proteomes" id="UP000248272"/>
    </source>
</evidence>
<dbReference type="Proteomes" id="UP000248272">
    <property type="component" value="Unassembled WGS sequence"/>
</dbReference>
<gene>
    <name evidence="1" type="ORF">MSj_00343</name>
</gene>
<dbReference type="EMBL" id="BDSG01000005">
    <property type="protein sequence ID" value="GBL08867.1"/>
    <property type="molecule type" value="Genomic_DNA"/>
</dbReference>
<accession>A0A2Z6UE65</accession>
<name>A0A2Z6UE65_MICAE</name>
<evidence type="ECO:0000313" key="1">
    <source>
        <dbReference type="EMBL" id="GBL08867.1"/>
    </source>
</evidence>
<sequence>MILDFEIGRLTRAGNFPGKFGEIEDRSGISISFLANLWAISGNLALITLK</sequence>
<protein>
    <submittedName>
        <fullName evidence="1">Uncharacterized protein</fullName>
    </submittedName>
</protein>